<dbReference type="Pfam" id="PF00620">
    <property type="entry name" value="RhoGAP"/>
    <property type="match status" value="1"/>
</dbReference>
<dbReference type="SUPFAM" id="SSF48350">
    <property type="entry name" value="GTPase activation domain, GAP"/>
    <property type="match status" value="1"/>
</dbReference>
<evidence type="ECO:0000259" key="3">
    <source>
        <dbReference type="PROSITE" id="PS50003"/>
    </source>
</evidence>
<dbReference type="Proteomes" id="UP000494106">
    <property type="component" value="Unassembled WGS sequence"/>
</dbReference>
<reference evidence="5 6" key="1">
    <citation type="submission" date="2020-04" db="EMBL/GenBank/DDBJ databases">
        <authorList>
            <person name="Wallbank WR R."/>
            <person name="Pardo Diaz C."/>
            <person name="Kozak K."/>
            <person name="Martin S."/>
            <person name="Jiggins C."/>
            <person name="Moest M."/>
            <person name="Warren A I."/>
            <person name="Byers J.R.P. K."/>
            <person name="Montejo-Kovacevich G."/>
            <person name="Yen C E."/>
        </authorList>
    </citation>
    <scope>NUCLEOTIDE SEQUENCE [LARGE SCALE GENOMIC DNA]</scope>
</reference>
<dbReference type="PANTHER" id="PTHR23176:SF129">
    <property type="entry name" value="RHO GTPASE ACTIVATING PROTEIN AT 16F, ISOFORM E-RELATED"/>
    <property type="match status" value="1"/>
</dbReference>
<dbReference type="GO" id="GO:0005096">
    <property type="term" value="F:GTPase activator activity"/>
    <property type="evidence" value="ECO:0007669"/>
    <property type="project" value="UniProtKB-KW"/>
</dbReference>
<dbReference type="InterPro" id="IPR000198">
    <property type="entry name" value="RhoGAP_dom"/>
</dbReference>
<organism evidence="5 6">
    <name type="scientific">Arctia plantaginis</name>
    <name type="common">Wood tiger moth</name>
    <name type="synonym">Phalaena plantaginis</name>
    <dbReference type="NCBI Taxonomy" id="874455"/>
    <lineage>
        <taxon>Eukaryota</taxon>
        <taxon>Metazoa</taxon>
        <taxon>Ecdysozoa</taxon>
        <taxon>Arthropoda</taxon>
        <taxon>Hexapoda</taxon>
        <taxon>Insecta</taxon>
        <taxon>Pterygota</taxon>
        <taxon>Neoptera</taxon>
        <taxon>Endopterygota</taxon>
        <taxon>Lepidoptera</taxon>
        <taxon>Glossata</taxon>
        <taxon>Ditrysia</taxon>
        <taxon>Noctuoidea</taxon>
        <taxon>Erebidae</taxon>
        <taxon>Arctiinae</taxon>
        <taxon>Arctia</taxon>
    </lineage>
</organism>
<dbReference type="PROSITE" id="PS50003">
    <property type="entry name" value="PH_DOMAIN"/>
    <property type="match status" value="1"/>
</dbReference>
<evidence type="ECO:0008006" key="7">
    <source>
        <dbReference type="Google" id="ProtNLM"/>
    </source>
</evidence>
<keyword evidence="1" id="KW-0343">GTPase activation</keyword>
<feature type="domain" description="Rho-GAP" evidence="4">
    <location>
        <begin position="749"/>
        <end position="942"/>
    </location>
</feature>
<evidence type="ECO:0000313" key="5">
    <source>
        <dbReference type="EMBL" id="CAB3220259.1"/>
    </source>
</evidence>
<dbReference type="Pfam" id="PF00169">
    <property type="entry name" value="PH"/>
    <property type="match status" value="1"/>
</dbReference>
<feature type="region of interest" description="Disordered" evidence="2">
    <location>
        <begin position="666"/>
        <end position="714"/>
    </location>
</feature>
<evidence type="ECO:0000259" key="4">
    <source>
        <dbReference type="PROSITE" id="PS50238"/>
    </source>
</evidence>
<dbReference type="SMART" id="SM00233">
    <property type="entry name" value="PH"/>
    <property type="match status" value="1"/>
</dbReference>
<dbReference type="Gene3D" id="2.30.29.30">
    <property type="entry name" value="Pleckstrin-homology domain (PH domain)/Phosphotyrosine-binding domain (PTB)"/>
    <property type="match status" value="1"/>
</dbReference>
<accession>A0A8S0YPD1</accession>
<dbReference type="PROSITE" id="PS50238">
    <property type="entry name" value="RHOGAP"/>
    <property type="match status" value="1"/>
</dbReference>
<gene>
    <name evidence="5" type="ORF">APLA_LOCUS207</name>
</gene>
<dbReference type="InterPro" id="IPR011993">
    <property type="entry name" value="PH-like_dom_sf"/>
</dbReference>
<dbReference type="InterPro" id="IPR008936">
    <property type="entry name" value="Rho_GTPase_activation_prot"/>
</dbReference>
<feature type="compositionally biased region" description="Basic residues" evidence="2">
    <location>
        <begin position="502"/>
        <end position="517"/>
    </location>
</feature>
<dbReference type="OrthoDB" id="79452at2759"/>
<dbReference type="AlphaFoldDB" id="A0A8S0YPD1"/>
<dbReference type="SMART" id="SM00324">
    <property type="entry name" value="RhoGAP"/>
    <property type="match status" value="1"/>
</dbReference>
<feature type="region of interest" description="Disordered" evidence="2">
    <location>
        <begin position="501"/>
        <end position="525"/>
    </location>
</feature>
<dbReference type="GO" id="GO:0005737">
    <property type="term" value="C:cytoplasm"/>
    <property type="evidence" value="ECO:0007669"/>
    <property type="project" value="TreeGrafter"/>
</dbReference>
<evidence type="ECO:0000313" key="6">
    <source>
        <dbReference type="Proteomes" id="UP000494106"/>
    </source>
</evidence>
<protein>
    <recommendedName>
        <fullName evidence="7">Rho GTPase-activating protein 15</fullName>
    </recommendedName>
</protein>
<dbReference type="PANTHER" id="PTHR23176">
    <property type="entry name" value="RHO/RAC/CDC GTPASE-ACTIVATING PROTEIN"/>
    <property type="match status" value="1"/>
</dbReference>
<dbReference type="InterPro" id="IPR001849">
    <property type="entry name" value="PH_domain"/>
</dbReference>
<dbReference type="InterPro" id="IPR050729">
    <property type="entry name" value="Rho-GAP"/>
</dbReference>
<comment type="caution">
    <text evidence="5">The sequence shown here is derived from an EMBL/GenBank/DDBJ whole genome shotgun (WGS) entry which is preliminary data.</text>
</comment>
<evidence type="ECO:0000256" key="1">
    <source>
        <dbReference type="ARBA" id="ARBA00022468"/>
    </source>
</evidence>
<name>A0A8S0YPD1_ARCPL</name>
<dbReference type="EMBL" id="CADEBC010000045">
    <property type="protein sequence ID" value="CAB3220259.1"/>
    <property type="molecule type" value="Genomic_DNA"/>
</dbReference>
<evidence type="ECO:0000256" key="2">
    <source>
        <dbReference type="SAM" id="MobiDB-lite"/>
    </source>
</evidence>
<dbReference type="SUPFAM" id="SSF50729">
    <property type="entry name" value="PH domain-like"/>
    <property type="match status" value="1"/>
</dbReference>
<proteinExistence type="predicted"/>
<sequence length="952" mass="107584">MCEVASWIPNAVAVTLRAETAQPVIEWLTTIRQAIEEYDPLITIAPPEEEPETPESKFDEILSQLGKEIYKLDEYQRNLVPSEKEVSLSILNIFDECLECMEEVKENSNSVSDSESIKSDCLLVTSTPVNVNNVKVSDVNTIFDQGDGTPLPPRRTRLKSICSTTISDMESNNQDSVSESDSVSTCWSYKECSAEDNETNPYAQVWLQSTGFHNSDEILRRVLSQHHATISRLSFDTASDFIPDSYSVYSLQEVGECKDRCVDSGSVAMTPDKPTDDGYEPVRDAITDENIYEEIDYGYSYTDEGCSCGGSVEVESCSISASSEGVGRESPLYANLRDHDAYAIPADVIFWKNMLQDPFYNDDEEDEWITPEECAVYTRDQRPPLVIPRITQCRPPRPRQQILGSSYAEESIPEQGSLKNRDYEPLNNWSPTSERCHPDFNIGYNKANSDSPPFVRINKRLGGSSENLLIDPRRPSHLQLPASSSGDSLDVELRDREQGYARNRKSRSMVAPKHRLRSPVPAPRFTMQHPAEFPQVIQEGHIKRTKYLEGAKKTKKNWIDCYMVLTPTALLFYKDQRTYYTPKVSRPPGTPPSPTAPLPELVLPLRNAHADECPQKYTKRYQRSILLFVGCDQYLIQDDTDQGAKKWLEKIKKVIYNLYPRLKGDSPPLAYGSSNTDIESLGRTPPATRHANRNKQKAADSSNEDLSDSTDAIQKSHVRSRLRKFFAKRPAKEQLINKGIYKDEPVFGRNLEEVCPPPAPNTPRVPEFVVTCIKEIERSPENMSTDGLYRASGNLSQVQKIRLEVDQNKMTVIANNPDIHVLTGSLKLFFRELKEPLIPCSVFDRILAACSIKPKEARTKEFQNIIQALPQCNRDTLKYVLEHLLKVTTYSDRNRMHIANLAIVFGPTLLWAPAEQAHNIAVDCIQQNNVVEILLTDFNEIFADNGKGKKKA</sequence>
<feature type="domain" description="PH" evidence="3">
    <location>
        <begin position="535"/>
        <end position="656"/>
    </location>
</feature>
<dbReference type="Gene3D" id="1.10.555.10">
    <property type="entry name" value="Rho GTPase activation protein"/>
    <property type="match status" value="1"/>
</dbReference>
<dbReference type="GO" id="GO:0007165">
    <property type="term" value="P:signal transduction"/>
    <property type="evidence" value="ECO:0007669"/>
    <property type="project" value="InterPro"/>
</dbReference>
<dbReference type="FunFam" id="1.10.555.10:FF:000071">
    <property type="entry name" value="Rho GTPase activating protein 27"/>
    <property type="match status" value="1"/>
</dbReference>
<keyword evidence="6" id="KW-1185">Reference proteome</keyword>